<dbReference type="InterPro" id="IPR013549">
    <property type="entry name" value="DUF1731"/>
</dbReference>
<dbReference type="NCBIfam" id="TIGR01777">
    <property type="entry name" value="yfcH"/>
    <property type="match status" value="1"/>
</dbReference>
<dbReference type="SUPFAM" id="SSF51735">
    <property type="entry name" value="NAD(P)-binding Rossmann-fold domains"/>
    <property type="match status" value="1"/>
</dbReference>
<dbReference type="AlphaFoldDB" id="A0A5C6ZBS8"/>
<evidence type="ECO:0000313" key="4">
    <source>
        <dbReference type="EMBL" id="TXD87232.1"/>
    </source>
</evidence>
<evidence type="ECO:0000313" key="5">
    <source>
        <dbReference type="Proteomes" id="UP000321578"/>
    </source>
</evidence>
<dbReference type="RefSeq" id="WP_147088023.1">
    <property type="nucleotide sequence ID" value="NZ_VORM01000021.1"/>
</dbReference>
<feature type="domain" description="NAD-dependent epimerase/dehydratase" evidence="2">
    <location>
        <begin position="4"/>
        <end position="225"/>
    </location>
</feature>
<protein>
    <submittedName>
        <fullName evidence="4">TIGR01777 family protein</fullName>
    </submittedName>
</protein>
<comment type="similarity">
    <text evidence="1">Belongs to the NAD(P)-dependent epimerase/dehydratase family. SDR39U1 subfamily.</text>
</comment>
<sequence length="305" mass="33858">MKKVLITGATGMIGSEIVKVCHNKGIAVNYLTTSKDKLSSKENYQGFYWNPNENEIDPKCLEGVDAIINMVGATIAERWTSDYKKEIISSRTETAELLKNTIKKHNFPVKQMVSASAIGLYPDSLTNYYEEDFTKVSDSFLGQVVEKWEAAVDEFKELGISVAKIRIGLVLSNKGGALPEMAKPIRLGAGAAFGSGDQWQSWIHVKDLARLFVYAVQNDLEGIYNAVSPNPVTNTEVTKTVAQVLDKPLLLPNIPKFVMKLALGEMHILLFESQRVSSNKIQSEGFEFRWVHLEPAIQDLLGSES</sequence>
<dbReference type="PANTHER" id="PTHR11092:SF0">
    <property type="entry name" value="EPIMERASE FAMILY PROTEIN SDR39U1"/>
    <property type="match status" value="1"/>
</dbReference>
<keyword evidence="5" id="KW-1185">Reference proteome</keyword>
<proteinExistence type="inferred from homology"/>
<dbReference type="InterPro" id="IPR010099">
    <property type="entry name" value="SDR39U1"/>
</dbReference>
<dbReference type="InterPro" id="IPR001509">
    <property type="entry name" value="Epimerase_deHydtase"/>
</dbReference>
<evidence type="ECO:0000259" key="2">
    <source>
        <dbReference type="Pfam" id="PF01370"/>
    </source>
</evidence>
<dbReference type="OrthoDB" id="9801773at2"/>
<gene>
    <name evidence="4" type="ORF">ESY86_17510</name>
</gene>
<reference evidence="4 5" key="1">
    <citation type="submission" date="2019-08" db="EMBL/GenBank/DDBJ databases">
        <title>Genomes of Subsaximicrobium wynnwilliamsii strains.</title>
        <authorList>
            <person name="Bowman J.P."/>
        </authorList>
    </citation>
    <scope>NUCLEOTIDE SEQUENCE [LARGE SCALE GENOMIC DNA]</scope>
    <source>
        <strain evidence="4 5">2-80-2</strain>
    </source>
</reference>
<dbReference type="PANTHER" id="PTHR11092">
    <property type="entry name" value="SUGAR NUCLEOTIDE EPIMERASE RELATED"/>
    <property type="match status" value="1"/>
</dbReference>
<dbReference type="Gene3D" id="3.40.50.720">
    <property type="entry name" value="NAD(P)-binding Rossmann-like Domain"/>
    <property type="match status" value="1"/>
</dbReference>
<feature type="domain" description="DUF1731" evidence="3">
    <location>
        <begin position="254"/>
        <end position="300"/>
    </location>
</feature>
<dbReference type="InterPro" id="IPR036291">
    <property type="entry name" value="NAD(P)-bd_dom_sf"/>
</dbReference>
<comment type="caution">
    <text evidence="4">The sequence shown here is derived from an EMBL/GenBank/DDBJ whole genome shotgun (WGS) entry which is preliminary data.</text>
</comment>
<dbReference type="Pfam" id="PF08338">
    <property type="entry name" value="DUF1731"/>
    <property type="match status" value="1"/>
</dbReference>
<dbReference type="Proteomes" id="UP000321578">
    <property type="component" value="Unassembled WGS sequence"/>
</dbReference>
<evidence type="ECO:0000256" key="1">
    <source>
        <dbReference type="ARBA" id="ARBA00009353"/>
    </source>
</evidence>
<dbReference type="EMBL" id="VORO01000027">
    <property type="protein sequence ID" value="TXD87232.1"/>
    <property type="molecule type" value="Genomic_DNA"/>
</dbReference>
<dbReference type="Pfam" id="PF01370">
    <property type="entry name" value="Epimerase"/>
    <property type="match status" value="1"/>
</dbReference>
<organism evidence="4 5">
    <name type="scientific">Subsaximicrobium wynnwilliamsii</name>
    <dbReference type="NCBI Taxonomy" id="291179"/>
    <lineage>
        <taxon>Bacteria</taxon>
        <taxon>Pseudomonadati</taxon>
        <taxon>Bacteroidota</taxon>
        <taxon>Flavobacteriia</taxon>
        <taxon>Flavobacteriales</taxon>
        <taxon>Flavobacteriaceae</taxon>
        <taxon>Subsaximicrobium</taxon>
    </lineage>
</organism>
<accession>A0A5C6ZBS8</accession>
<name>A0A5C6ZBS8_9FLAO</name>
<evidence type="ECO:0000259" key="3">
    <source>
        <dbReference type="Pfam" id="PF08338"/>
    </source>
</evidence>